<dbReference type="SMART" id="SM00100">
    <property type="entry name" value="cNMP"/>
    <property type="match status" value="2"/>
</dbReference>
<evidence type="ECO:0000313" key="3">
    <source>
        <dbReference type="Proteomes" id="UP000187209"/>
    </source>
</evidence>
<comment type="caution">
    <text evidence="2">The sequence shown here is derived from an EMBL/GenBank/DDBJ whole genome shotgun (WGS) entry which is preliminary data.</text>
</comment>
<dbReference type="PROSITE" id="PS00888">
    <property type="entry name" value="CNMP_BINDING_1"/>
    <property type="match status" value="1"/>
</dbReference>
<gene>
    <name evidence="2" type="ORF">SteCoe_28263</name>
</gene>
<protein>
    <recommendedName>
        <fullName evidence="1">Cyclic nucleotide-binding domain-containing protein</fullName>
    </recommendedName>
</protein>
<dbReference type="SUPFAM" id="SSF51206">
    <property type="entry name" value="cAMP-binding domain-like"/>
    <property type="match status" value="2"/>
</dbReference>
<dbReference type="AlphaFoldDB" id="A0A1R2B8K7"/>
<feature type="domain" description="Cyclic nucleotide-binding" evidence="1">
    <location>
        <begin position="91"/>
        <end position="205"/>
    </location>
</feature>
<dbReference type="OrthoDB" id="2021138at2759"/>
<dbReference type="EMBL" id="MPUH01000845">
    <property type="protein sequence ID" value="OMJ73118.1"/>
    <property type="molecule type" value="Genomic_DNA"/>
</dbReference>
<name>A0A1R2B8K7_9CILI</name>
<evidence type="ECO:0000259" key="1">
    <source>
        <dbReference type="PROSITE" id="PS50042"/>
    </source>
</evidence>
<dbReference type="InterPro" id="IPR000595">
    <property type="entry name" value="cNMP-bd_dom"/>
</dbReference>
<dbReference type="InterPro" id="IPR018490">
    <property type="entry name" value="cNMP-bd_dom_sf"/>
</dbReference>
<dbReference type="CDD" id="cd00038">
    <property type="entry name" value="CAP_ED"/>
    <property type="match status" value="2"/>
</dbReference>
<dbReference type="InterPro" id="IPR050503">
    <property type="entry name" value="cAMP-dep_PK_reg_su-like"/>
</dbReference>
<evidence type="ECO:0000313" key="2">
    <source>
        <dbReference type="EMBL" id="OMJ73118.1"/>
    </source>
</evidence>
<dbReference type="GO" id="GO:0005829">
    <property type="term" value="C:cytosol"/>
    <property type="evidence" value="ECO:0007669"/>
    <property type="project" value="TreeGrafter"/>
</dbReference>
<dbReference type="PROSITE" id="PS50042">
    <property type="entry name" value="CNMP_BINDING_3"/>
    <property type="match status" value="2"/>
</dbReference>
<dbReference type="GO" id="GO:0034236">
    <property type="term" value="F:protein kinase A catalytic subunit binding"/>
    <property type="evidence" value="ECO:0007669"/>
    <property type="project" value="TreeGrafter"/>
</dbReference>
<organism evidence="2 3">
    <name type="scientific">Stentor coeruleus</name>
    <dbReference type="NCBI Taxonomy" id="5963"/>
    <lineage>
        <taxon>Eukaryota</taxon>
        <taxon>Sar</taxon>
        <taxon>Alveolata</taxon>
        <taxon>Ciliophora</taxon>
        <taxon>Postciliodesmatophora</taxon>
        <taxon>Heterotrichea</taxon>
        <taxon>Heterotrichida</taxon>
        <taxon>Stentoridae</taxon>
        <taxon>Stentor</taxon>
    </lineage>
</organism>
<dbReference type="Gene3D" id="2.60.120.10">
    <property type="entry name" value="Jelly Rolls"/>
    <property type="match status" value="2"/>
</dbReference>
<dbReference type="PANTHER" id="PTHR11635:SF152">
    <property type="entry name" value="CAMP-DEPENDENT PROTEIN KINASE TYPE I REGULATORY SUBUNIT-RELATED"/>
    <property type="match status" value="1"/>
</dbReference>
<dbReference type="PANTHER" id="PTHR11635">
    <property type="entry name" value="CAMP-DEPENDENT PROTEIN KINASE REGULATORY CHAIN"/>
    <property type="match status" value="1"/>
</dbReference>
<accession>A0A1R2B8K7</accession>
<reference evidence="2 3" key="1">
    <citation type="submission" date="2016-11" db="EMBL/GenBank/DDBJ databases">
        <title>The macronuclear genome of Stentor coeruleus: a giant cell with tiny introns.</title>
        <authorList>
            <person name="Slabodnick M."/>
            <person name="Ruby J.G."/>
            <person name="Reiff S.B."/>
            <person name="Swart E.C."/>
            <person name="Gosai S."/>
            <person name="Prabakaran S."/>
            <person name="Witkowska E."/>
            <person name="Larue G.E."/>
            <person name="Fisher S."/>
            <person name="Freeman R.M."/>
            <person name="Gunawardena J."/>
            <person name="Chu W."/>
            <person name="Stover N.A."/>
            <person name="Gregory B.D."/>
            <person name="Nowacki M."/>
            <person name="Derisi J."/>
            <person name="Roy S.W."/>
            <person name="Marshall W.F."/>
            <person name="Sood P."/>
        </authorList>
    </citation>
    <scope>NUCLEOTIDE SEQUENCE [LARGE SCALE GENOMIC DNA]</scope>
    <source>
        <strain evidence="2">WM001</strain>
    </source>
</reference>
<proteinExistence type="predicted"/>
<feature type="domain" description="Cyclic nucleotide-binding" evidence="1">
    <location>
        <begin position="208"/>
        <end position="332"/>
    </location>
</feature>
<dbReference type="InterPro" id="IPR014710">
    <property type="entry name" value="RmlC-like_jellyroll"/>
</dbReference>
<keyword evidence="3" id="KW-1185">Reference proteome</keyword>
<dbReference type="GO" id="GO:0030552">
    <property type="term" value="F:cAMP binding"/>
    <property type="evidence" value="ECO:0007669"/>
    <property type="project" value="TreeGrafter"/>
</dbReference>
<dbReference type="GO" id="GO:0005952">
    <property type="term" value="C:cAMP-dependent protein kinase complex"/>
    <property type="evidence" value="ECO:0007669"/>
    <property type="project" value="InterPro"/>
</dbReference>
<dbReference type="GO" id="GO:0004862">
    <property type="term" value="F:cAMP-dependent protein kinase inhibitor activity"/>
    <property type="evidence" value="ECO:0007669"/>
    <property type="project" value="TreeGrafter"/>
</dbReference>
<sequence length="438" mass="50993">MSKYRTFTDLGTTRSTLATRRQRIQSLDISKPPNREIFPPWLKERKDFQDTLKEYDAIDHLDICAICLKQASYRTAVEIKALERWSRKCYFFKGIGKNTKASICDRLKTKIFTQGETLIPKGTFAENLFFIVKGRVIYEKKTVKMEIGPFNLVGEKALMRSKEVTSSIYAKTHVECVYLTKYDFDILAFKNRLKEQFSFKEKLKQIKCFSNLKISKIEQLCSSIIIVQYSSGEVIFDVNQPSSFLYYIKKGSVIVDLLVTMTKRNNWPSGKKMWETLLTEEKYTRTIKNFKSGEMFGERELVLNTLRETKAVAKDDKTVVYMFNKDDLYEILNTKEIESLLELNDKNLASPEVAKKLKGQVIDFKMKFSALMEASDITRVKKGRALWDESISLKKDKYAKELIFRHTKDMSLVLKDRTFSVTASPRRTLSNYYSVKNN</sequence>
<dbReference type="Proteomes" id="UP000187209">
    <property type="component" value="Unassembled WGS sequence"/>
</dbReference>
<dbReference type="Pfam" id="PF00027">
    <property type="entry name" value="cNMP_binding"/>
    <property type="match status" value="1"/>
</dbReference>
<dbReference type="InterPro" id="IPR018488">
    <property type="entry name" value="cNMP-bd_CS"/>
</dbReference>